<dbReference type="PANTHER" id="PTHR14950">
    <property type="entry name" value="DICER-RELATED"/>
    <property type="match status" value="1"/>
</dbReference>
<proteinExistence type="predicted"/>
<keyword evidence="5" id="KW-1185">Reference proteome</keyword>
<organism evidence="4 5">
    <name type="scientific">Thanatephorus cucumeris (strain AG1-IB / isolate 7/3/14)</name>
    <name type="common">Lettuce bottom rot fungus</name>
    <name type="synonym">Rhizoctonia solani</name>
    <dbReference type="NCBI Taxonomy" id="1108050"/>
    <lineage>
        <taxon>Eukaryota</taxon>
        <taxon>Fungi</taxon>
        <taxon>Dikarya</taxon>
        <taxon>Basidiomycota</taxon>
        <taxon>Agaricomycotina</taxon>
        <taxon>Agaricomycetes</taxon>
        <taxon>Cantharellales</taxon>
        <taxon>Ceratobasidiaceae</taxon>
        <taxon>Rhizoctonia</taxon>
        <taxon>Rhizoctonia solani AG-1</taxon>
    </lineage>
</organism>
<protein>
    <submittedName>
        <fullName evidence="4">Endoribonuclease Dicer</fullName>
        <ecNumber evidence="4">3.1.26.-</ecNumber>
    </submittedName>
</protein>
<gene>
    <name evidence="4" type="primary">dcr1</name>
    <name evidence="4" type="ORF">RSOLAG1IB_02710</name>
</gene>
<evidence type="ECO:0000259" key="3">
    <source>
        <dbReference type="PROSITE" id="PS50142"/>
    </source>
</evidence>
<dbReference type="Gene3D" id="3.30.160.380">
    <property type="entry name" value="Dicer dimerisation domain"/>
    <property type="match status" value="1"/>
</dbReference>
<dbReference type="InterPro" id="IPR000999">
    <property type="entry name" value="RNase_III_dom"/>
</dbReference>
<dbReference type="Proteomes" id="UP000059188">
    <property type="component" value="Unassembled WGS sequence"/>
</dbReference>
<keyword evidence="1 4" id="KW-0378">Hydrolase</keyword>
<dbReference type="OrthoDB" id="416741at2759"/>
<feature type="domain" description="RNase III" evidence="3">
    <location>
        <begin position="914"/>
        <end position="1071"/>
    </location>
</feature>
<feature type="domain" description="RNase III" evidence="3">
    <location>
        <begin position="1116"/>
        <end position="1266"/>
    </location>
</feature>
<sequence>MSHPNRVAPGSGGLPSTSGSSLLPGGLRSLEPNGLAPEINIAILSHNTILSKLSYEEKLRTVQALLKYTNVGPGGFVILYLTSQMDDARRVYDGLDSNAKPKASLYAPSGADSSFNYGWFKELRQGLAISPASHALLALDRGLINLSRLSHLVVDDAHLVALEDASSPLSTILLDYYGKLPVPGRPRVLGLTHYPLELEPNFGYSALRMEQLLDSRILGSLDSKRAEVTHNATRLEISVLEYEPPKATMSALPQFFHPAFEAAAVELGRWCVPLFSFFNPDSDSEGLIMGKRVAEMPLPEATSLDRTPKFNEVLKYLNAASESSTFRCIVIVSNPFTALALEWYLSMRQESKLRCALYLDHLKIDHESGTREDFEEDFNDGVINTLICTESILSGIDGDVCSHIIWFNPYGSLISFARSRLLAYRSGASLTLLAERGNREHYQVARDILIMSNSISNWVLNMGVDGAPVPPKPLASCRRFNGPSIIIGPSRESSPKNPYVQDPITGSRIYLQEAEEVLYRFLADRAEEDAALIPTKVFSYIQVPQKHTSIKDHWRCKILANLCNPPLEIFGEPSSCKALTRGSACFYACSALFDRGLLHSSFFPPRPLHTYQHGILQPPKNKVAIETYYPLVLPLFWHNCLLAAPSRLFYPNLVQPRTGPESNPYTNMVLLTRIPLDDINELSLFPNQIELKVTITQCAPLCLTTEQSELVFNYTLNLWRILGNKPYDSPSGELAYFVIPIKPGPKSETVHVDRTTSIESYISWKEVNDLVSSRVRPLNCNNVDEMWLDLMDGIIQDRPNDFTRRFENATLRKDLNPLSLIIQDKPGEPQVSLLDYYRTHRHEFEGVQNLHQPLIEATLFPGLANQLNPQEPVVQRITNYIAPEMCYVSSIPAPTFRTASLIPSVIWHIENLLIAKEVNLTFFQGQIRDELAMHALCSRMAHRTFSYERLEFLGDTFIKYASSAYLYGVEPSASSGVLHGKRQRMVNNRSLWLGAQALGLPPCIQSEVFRPKQWFIPNVSVSKKGHGQGERPSTADQAQLLSSRQYSRQIPPKAIADVVEAMIGAALLSEGEQLAFSVAKVLGLDAPKTCDWLDVVSYAPSKSMIVKDAGCNREILEGVMKIIGIPLDNPELLLQAMQHPSMARSSESYERLEFLGDAVLDMLVVQSFFSDEEKWSPHNMTLIKSSMVSNRALAIICIESGLHRYLMHDITSLAQSIVAFIKEVEKCKQMAQTDAQRLKYWSKLVAPKALGDVVESLLGAIYVSSGFSISQVKTVYDRLLKPFYDRYIDKKAMLTHPMSRLMKKLESIGCRAFGIAKTETQLPNGGSGFRCEVKIHGQVIAEAAFEKAQQAITHTTERALNLLETQPDRVLASCTCRVGPQRKKRKRAMTEDAEEGEIAEALPGDDADHPIDVDMFDF</sequence>
<dbReference type="InterPro" id="IPR036389">
    <property type="entry name" value="RNase_III_sf"/>
</dbReference>
<name>A0A0B7FJX0_THACB</name>
<dbReference type="PROSITE" id="PS50142">
    <property type="entry name" value="RNASE_3_2"/>
    <property type="match status" value="2"/>
</dbReference>
<dbReference type="PROSITE" id="PS00517">
    <property type="entry name" value="RNASE_3_1"/>
    <property type="match status" value="1"/>
</dbReference>
<dbReference type="SMART" id="SM00535">
    <property type="entry name" value="RIBOc"/>
    <property type="match status" value="2"/>
</dbReference>
<dbReference type="Pfam" id="PF00636">
    <property type="entry name" value="Ribonuclease_3"/>
    <property type="match status" value="2"/>
</dbReference>
<reference evidence="4 5" key="1">
    <citation type="submission" date="2014-11" db="EMBL/GenBank/DDBJ databases">
        <authorList>
            <person name="Wibberg Daniel"/>
        </authorList>
    </citation>
    <scope>NUCLEOTIDE SEQUENCE [LARGE SCALE GENOMIC DNA]</scope>
    <source>
        <strain evidence="4">Rhizoctonia solani AG1-IB 7/3/14</strain>
    </source>
</reference>
<evidence type="ECO:0000313" key="5">
    <source>
        <dbReference type="Proteomes" id="UP000059188"/>
    </source>
</evidence>
<dbReference type="SUPFAM" id="SSF69065">
    <property type="entry name" value="RNase III domain-like"/>
    <property type="match status" value="2"/>
</dbReference>
<evidence type="ECO:0000313" key="4">
    <source>
        <dbReference type="EMBL" id="CEL57965.1"/>
    </source>
</evidence>
<feature type="compositionally biased region" description="Low complexity" evidence="2">
    <location>
        <begin position="14"/>
        <end position="25"/>
    </location>
</feature>
<dbReference type="InterPro" id="IPR027417">
    <property type="entry name" value="P-loop_NTPase"/>
</dbReference>
<dbReference type="PANTHER" id="PTHR14950:SF37">
    <property type="entry name" value="ENDORIBONUCLEASE DICER"/>
    <property type="match status" value="1"/>
</dbReference>
<dbReference type="CDD" id="cd00593">
    <property type="entry name" value="RIBOc"/>
    <property type="match status" value="2"/>
</dbReference>
<dbReference type="EC" id="3.1.26.-" evidence="4"/>
<dbReference type="EMBL" id="LN679102">
    <property type="protein sequence ID" value="CEL57965.1"/>
    <property type="molecule type" value="Genomic_DNA"/>
</dbReference>
<dbReference type="InterPro" id="IPR038248">
    <property type="entry name" value="Dicer_dimer_sf"/>
</dbReference>
<feature type="region of interest" description="Disordered" evidence="2">
    <location>
        <begin position="1"/>
        <end position="25"/>
    </location>
</feature>
<evidence type="ECO:0000256" key="2">
    <source>
        <dbReference type="SAM" id="MobiDB-lite"/>
    </source>
</evidence>
<accession>A0A0B7FJX0</accession>
<evidence type="ECO:0000256" key="1">
    <source>
        <dbReference type="ARBA" id="ARBA00022801"/>
    </source>
</evidence>
<dbReference type="GO" id="GO:0004525">
    <property type="term" value="F:ribonuclease III activity"/>
    <property type="evidence" value="ECO:0007669"/>
    <property type="project" value="InterPro"/>
</dbReference>
<dbReference type="Gene3D" id="1.10.1520.10">
    <property type="entry name" value="Ribonuclease III domain"/>
    <property type="match status" value="2"/>
</dbReference>
<dbReference type="GO" id="GO:0006396">
    <property type="term" value="P:RNA processing"/>
    <property type="evidence" value="ECO:0007669"/>
    <property type="project" value="InterPro"/>
</dbReference>
<dbReference type="STRING" id="1108050.A0A0B7FJX0"/>
<dbReference type="Gene3D" id="3.40.50.300">
    <property type="entry name" value="P-loop containing nucleotide triphosphate hydrolases"/>
    <property type="match status" value="1"/>
</dbReference>
<dbReference type="SUPFAM" id="SSF52540">
    <property type="entry name" value="P-loop containing nucleoside triphosphate hydrolases"/>
    <property type="match status" value="1"/>
</dbReference>